<evidence type="ECO:0000313" key="3">
    <source>
        <dbReference type="Proteomes" id="UP000192472"/>
    </source>
</evidence>
<dbReference type="RefSeq" id="WP_084371262.1">
    <property type="nucleotide sequence ID" value="NZ_FWYF01000001.1"/>
</dbReference>
<dbReference type="AlphaFoldDB" id="A0A1W2G7E8"/>
<proteinExistence type="predicted"/>
<accession>A0A1W2G7E8</accession>
<evidence type="ECO:0000256" key="1">
    <source>
        <dbReference type="SAM" id="SignalP"/>
    </source>
</evidence>
<dbReference type="Proteomes" id="UP000192472">
    <property type="component" value="Unassembled WGS sequence"/>
</dbReference>
<evidence type="ECO:0000313" key="2">
    <source>
        <dbReference type="EMBL" id="SMD32609.1"/>
    </source>
</evidence>
<sequence length="373" mass="42947">MSTLRLIASLMSILFISSHHSIAQPLGPKGFDQVYSKRLDKQHNEFDFWLGNWDVTWQRWAGGDAYQPTNISQHRVFAALDGKALIEMAYEDSVVNNSKTAGFSIRYFDDNLQKWVMFQSWPGKNSTNFSSLQGTHHHKRIQLYKNGITTRPFRGHPIGTSYINRYTFSDTHPESFRWESSISLDSMETWATLSIAEGTKIPDFTSLQDDSKQWYTLGDKYNCSDSILAPLQPYLGTWSGEISYKDGKQKSKYKVERVLKPFLSNCAALGYQINYKEGKTQKEIIFVGYLTASDQWIFYTLNDRMGESHKTFFSEQMSDEVVFTKKDTLDVTSSGNLKAFSWKANQPNKQTIEGAIPDKSWSFKMELMREELD</sequence>
<dbReference type="OrthoDB" id="1121396at2"/>
<reference evidence="2 3" key="1">
    <citation type="submission" date="2017-04" db="EMBL/GenBank/DDBJ databases">
        <authorList>
            <person name="Afonso C.L."/>
            <person name="Miller P.J."/>
            <person name="Scott M.A."/>
            <person name="Spackman E."/>
            <person name="Goraichik I."/>
            <person name="Dimitrov K.M."/>
            <person name="Suarez D.L."/>
            <person name="Swayne D.E."/>
        </authorList>
    </citation>
    <scope>NUCLEOTIDE SEQUENCE [LARGE SCALE GENOMIC DNA]</scope>
    <source>
        <strain evidence="2 3">DSM 26133</strain>
    </source>
</reference>
<organism evidence="2 3">
    <name type="scientific">Reichenbachiella faecimaris</name>
    <dbReference type="NCBI Taxonomy" id="692418"/>
    <lineage>
        <taxon>Bacteria</taxon>
        <taxon>Pseudomonadati</taxon>
        <taxon>Bacteroidota</taxon>
        <taxon>Cytophagia</taxon>
        <taxon>Cytophagales</taxon>
        <taxon>Reichenbachiellaceae</taxon>
        <taxon>Reichenbachiella</taxon>
    </lineage>
</organism>
<keyword evidence="1" id="KW-0732">Signal</keyword>
<keyword evidence="3" id="KW-1185">Reference proteome</keyword>
<evidence type="ECO:0008006" key="4">
    <source>
        <dbReference type="Google" id="ProtNLM"/>
    </source>
</evidence>
<name>A0A1W2G7E8_REIFA</name>
<dbReference type="EMBL" id="FWYF01000001">
    <property type="protein sequence ID" value="SMD32609.1"/>
    <property type="molecule type" value="Genomic_DNA"/>
</dbReference>
<gene>
    <name evidence="2" type="ORF">SAMN04488029_0958</name>
</gene>
<feature type="signal peptide" evidence="1">
    <location>
        <begin position="1"/>
        <end position="23"/>
    </location>
</feature>
<feature type="chain" id="PRO_5012732376" description="Hydroxyneurosporene synthase (CrtC)" evidence="1">
    <location>
        <begin position="24"/>
        <end position="373"/>
    </location>
</feature>
<protein>
    <recommendedName>
        <fullName evidence="4">Hydroxyneurosporene synthase (CrtC)</fullName>
    </recommendedName>
</protein>